<dbReference type="InterPro" id="IPR029063">
    <property type="entry name" value="SAM-dependent_MTases_sf"/>
</dbReference>
<sequence>MDVSRETAERLSHFEALVQKWNSQINLVAPDSLVDFRQRHLADGILLSELACDQPGNWADLGSGGGFPGIIISIFQPGRPLSLVESDGRKSAFLRTAIRELGLGATRVVNDRIEAVSPLMAGNISARALAPLPRLLAYVDRHLSPNGTAWLIKGRRWEAEVDEARKMWNFNHIAHAGANGTTILQVDGLQRA</sequence>
<evidence type="ECO:0000313" key="8">
    <source>
        <dbReference type="Proteomes" id="UP001597213"/>
    </source>
</evidence>
<feature type="binding site" evidence="6">
    <location>
        <position position="67"/>
    </location>
    <ligand>
        <name>S-adenosyl-L-methionine</name>
        <dbReference type="ChEBI" id="CHEBI:59789"/>
    </ligand>
</feature>
<organism evidence="7 8">
    <name type="scientific">Paracoccus pacificus</name>
    <dbReference type="NCBI Taxonomy" id="1463598"/>
    <lineage>
        <taxon>Bacteria</taxon>
        <taxon>Pseudomonadati</taxon>
        <taxon>Pseudomonadota</taxon>
        <taxon>Alphaproteobacteria</taxon>
        <taxon>Rhodobacterales</taxon>
        <taxon>Paracoccaceae</taxon>
        <taxon>Paracoccus</taxon>
    </lineage>
</organism>
<dbReference type="SUPFAM" id="SSF53335">
    <property type="entry name" value="S-adenosyl-L-methionine-dependent methyltransferases"/>
    <property type="match status" value="1"/>
</dbReference>
<keyword evidence="5 6" id="KW-0949">S-adenosyl-L-methionine</keyword>
<comment type="caution">
    <text evidence="7">The sequence shown here is derived from an EMBL/GenBank/DDBJ whole genome shotgun (WGS) entry which is preliminary data.</text>
</comment>
<comment type="subcellular location">
    <subcellularLocation>
        <location evidence="6">Cytoplasm</location>
    </subcellularLocation>
</comment>
<reference evidence="8" key="1">
    <citation type="journal article" date="2019" name="Int. J. Syst. Evol. Microbiol.">
        <title>The Global Catalogue of Microorganisms (GCM) 10K type strain sequencing project: providing services to taxonomists for standard genome sequencing and annotation.</title>
        <authorList>
            <consortium name="The Broad Institute Genomics Platform"/>
            <consortium name="The Broad Institute Genome Sequencing Center for Infectious Disease"/>
            <person name="Wu L."/>
            <person name="Ma J."/>
        </authorList>
    </citation>
    <scope>NUCLEOTIDE SEQUENCE [LARGE SCALE GENOMIC DNA]</scope>
    <source>
        <strain evidence="8">CCUG 56029</strain>
    </source>
</reference>
<gene>
    <name evidence="6 7" type="primary">rsmG</name>
    <name evidence="7" type="ORF">ACFSCT_02235</name>
</gene>
<dbReference type="GO" id="GO:0032259">
    <property type="term" value="P:methylation"/>
    <property type="evidence" value="ECO:0007669"/>
    <property type="project" value="UniProtKB-KW"/>
</dbReference>
<dbReference type="HAMAP" id="MF_00074">
    <property type="entry name" value="16SrRNA_methyltr_G"/>
    <property type="match status" value="1"/>
</dbReference>
<dbReference type="PANTHER" id="PTHR31760">
    <property type="entry name" value="S-ADENOSYL-L-METHIONINE-DEPENDENT METHYLTRANSFERASES SUPERFAMILY PROTEIN"/>
    <property type="match status" value="1"/>
</dbReference>
<evidence type="ECO:0000256" key="5">
    <source>
        <dbReference type="ARBA" id="ARBA00022691"/>
    </source>
</evidence>
<accession>A0ABW4R3G1</accession>
<evidence type="ECO:0000313" key="7">
    <source>
        <dbReference type="EMBL" id="MFD1880532.1"/>
    </source>
</evidence>
<keyword evidence="8" id="KW-1185">Reference proteome</keyword>
<protein>
    <recommendedName>
        <fullName evidence="6">Ribosomal RNA small subunit methyltransferase G</fullName>
        <ecNumber evidence="6">2.1.1.170</ecNumber>
    </recommendedName>
    <alternativeName>
        <fullName evidence="6">16S rRNA 7-methylguanosine methyltransferase</fullName>
        <shortName evidence="6">16S rRNA m7G methyltransferase</shortName>
    </alternativeName>
</protein>
<dbReference type="Proteomes" id="UP001597213">
    <property type="component" value="Unassembled WGS sequence"/>
</dbReference>
<dbReference type="PANTHER" id="PTHR31760:SF0">
    <property type="entry name" value="S-ADENOSYL-L-METHIONINE-DEPENDENT METHYLTRANSFERASES SUPERFAMILY PROTEIN"/>
    <property type="match status" value="1"/>
</dbReference>
<evidence type="ECO:0000256" key="6">
    <source>
        <dbReference type="HAMAP-Rule" id="MF_00074"/>
    </source>
</evidence>
<proteinExistence type="inferred from homology"/>
<feature type="binding site" evidence="6">
    <location>
        <begin position="113"/>
        <end position="114"/>
    </location>
    <ligand>
        <name>S-adenosyl-L-methionine</name>
        <dbReference type="ChEBI" id="CHEBI:59789"/>
    </ligand>
</feature>
<comment type="similarity">
    <text evidence="6">Belongs to the methyltransferase superfamily. RNA methyltransferase RsmG family.</text>
</comment>
<keyword evidence="1 6" id="KW-0963">Cytoplasm</keyword>
<comment type="caution">
    <text evidence="6">Lacks conserved residue(s) required for the propagation of feature annotation.</text>
</comment>
<keyword evidence="3 6" id="KW-0489">Methyltransferase</keyword>
<evidence type="ECO:0000256" key="1">
    <source>
        <dbReference type="ARBA" id="ARBA00022490"/>
    </source>
</evidence>
<feature type="binding site" evidence="6">
    <location>
        <position position="62"/>
    </location>
    <ligand>
        <name>S-adenosyl-L-methionine</name>
        <dbReference type="ChEBI" id="CHEBI:59789"/>
    </ligand>
</feature>
<dbReference type="Pfam" id="PF02527">
    <property type="entry name" value="GidB"/>
    <property type="match status" value="1"/>
</dbReference>
<evidence type="ECO:0000256" key="2">
    <source>
        <dbReference type="ARBA" id="ARBA00022552"/>
    </source>
</evidence>
<evidence type="ECO:0000256" key="4">
    <source>
        <dbReference type="ARBA" id="ARBA00022679"/>
    </source>
</evidence>
<keyword evidence="2 6" id="KW-0698">rRNA processing</keyword>
<feature type="binding site" evidence="6">
    <location>
        <position position="127"/>
    </location>
    <ligand>
        <name>S-adenosyl-L-methionine</name>
        <dbReference type="ChEBI" id="CHEBI:59789"/>
    </ligand>
</feature>
<keyword evidence="4 6" id="KW-0808">Transferase</keyword>
<dbReference type="NCBIfam" id="TIGR00138">
    <property type="entry name" value="rsmG_gidB"/>
    <property type="match status" value="1"/>
</dbReference>
<dbReference type="PIRSF" id="PIRSF003078">
    <property type="entry name" value="GidB"/>
    <property type="match status" value="1"/>
</dbReference>
<dbReference type="GO" id="GO:0008168">
    <property type="term" value="F:methyltransferase activity"/>
    <property type="evidence" value="ECO:0007669"/>
    <property type="project" value="UniProtKB-KW"/>
</dbReference>
<dbReference type="InterPro" id="IPR003682">
    <property type="entry name" value="rRNA_ssu_MeTfrase_G"/>
</dbReference>
<dbReference type="EMBL" id="JBHUEN010000006">
    <property type="protein sequence ID" value="MFD1880532.1"/>
    <property type="molecule type" value="Genomic_DNA"/>
</dbReference>
<dbReference type="Gene3D" id="3.40.50.150">
    <property type="entry name" value="Vaccinia Virus protein VP39"/>
    <property type="match status" value="1"/>
</dbReference>
<name>A0ABW4R3G1_9RHOB</name>
<dbReference type="EC" id="2.1.1.170" evidence="6"/>
<comment type="function">
    <text evidence="6">Specifically methylates the N7 position of guanine in position 527 of 16S rRNA.</text>
</comment>
<evidence type="ECO:0000256" key="3">
    <source>
        <dbReference type="ARBA" id="ARBA00022603"/>
    </source>
</evidence>
<comment type="catalytic activity">
    <reaction evidence="6">
        <text>guanosine(527) in 16S rRNA + S-adenosyl-L-methionine = N(7)-methylguanosine(527) in 16S rRNA + S-adenosyl-L-homocysteine</text>
        <dbReference type="Rhea" id="RHEA:42732"/>
        <dbReference type="Rhea" id="RHEA-COMP:10209"/>
        <dbReference type="Rhea" id="RHEA-COMP:10210"/>
        <dbReference type="ChEBI" id="CHEBI:57856"/>
        <dbReference type="ChEBI" id="CHEBI:59789"/>
        <dbReference type="ChEBI" id="CHEBI:74269"/>
        <dbReference type="ChEBI" id="CHEBI:74480"/>
        <dbReference type="EC" id="2.1.1.170"/>
    </reaction>
</comment>